<evidence type="ECO:0000313" key="3">
    <source>
        <dbReference type="Proteomes" id="UP001501456"/>
    </source>
</evidence>
<comment type="caution">
    <text evidence="2">The sequence shown here is derived from an EMBL/GenBank/DDBJ whole genome shotgun (WGS) entry which is preliminary data.</text>
</comment>
<evidence type="ECO:0000256" key="1">
    <source>
        <dbReference type="SAM" id="Phobius"/>
    </source>
</evidence>
<reference evidence="3" key="1">
    <citation type="journal article" date="2019" name="Int. J. Syst. Evol. Microbiol.">
        <title>The Global Catalogue of Microorganisms (GCM) 10K type strain sequencing project: providing services to taxonomists for standard genome sequencing and annotation.</title>
        <authorList>
            <consortium name="The Broad Institute Genomics Platform"/>
            <consortium name="The Broad Institute Genome Sequencing Center for Infectious Disease"/>
            <person name="Wu L."/>
            <person name="Ma J."/>
        </authorList>
    </citation>
    <scope>NUCLEOTIDE SEQUENCE [LARGE SCALE GENOMIC DNA]</scope>
    <source>
        <strain evidence="3">JCM 17525</strain>
    </source>
</reference>
<evidence type="ECO:0000313" key="2">
    <source>
        <dbReference type="EMBL" id="GAA3792198.1"/>
    </source>
</evidence>
<keyword evidence="1" id="KW-0812">Transmembrane</keyword>
<accession>A0ABP7HH27</accession>
<name>A0ABP7HH27_9FLAO</name>
<keyword evidence="1" id="KW-1133">Transmembrane helix</keyword>
<dbReference type="NCBIfam" id="NF040945">
    <property type="entry name" value="CCC_membrane"/>
    <property type="match status" value="1"/>
</dbReference>
<keyword evidence="1" id="KW-0472">Membrane</keyword>
<evidence type="ECO:0008006" key="4">
    <source>
        <dbReference type="Google" id="ProtNLM"/>
    </source>
</evidence>
<gene>
    <name evidence="2" type="ORF">GCM10022271_25690</name>
</gene>
<dbReference type="RefSeq" id="WP_344731020.1">
    <property type="nucleotide sequence ID" value="NZ_BAABBI010000007.1"/>
</dbReference>
<keyword evidence="3" id="KW-1185">Reference proteome</keyword>
<organism evidence="2 3">
    <name type="scientific">Corallibacter vietnamensis</name>
    <dbReference type="NCBI Taxonomy" id="904130"/>
    <lineage>
        <taxon>Bacteria</taxon>
        <taxon>Pseudomonadati</taxon>
        <taxon>Bacteroidota</taxon>
        <taxon>Flavobacteriia</taxon>
        <taxon>Flavobacteriales</taxon>
        <taxon>Flavobacteriaceae</taxon>
        <taxon>Corallibacter</taxon>
    </lineage>
</organism>
<protein>
    <recommendedName>
        <fullName evidence="4">Interferon-induced transmembrane protein</fullName>
    </recommendedName>
</protein>
<dbReference type="EMBL" id="BAABBI010000007">
    <property type="protein sequence ID" value="GAA3792198.1"/>
    <property type="molecule type" value="Genomic_DNA"/>
</dbReference>
<feature type="transmembrane region" description="Helical" evidence="1">
    <location>
        <begin position="66"/>
        <end position="87"/>
    </location>
</feature>
<proteinExistence type="predicted"/>
<feature type="transmembrane region" description="Helical" evidence="1">
    <location>
        <begin position="12"/>
        <end position="39"/>
    </location>
</feature>
<sequence>MEQQKLNPTIVYVLAILGLLCCCFAGFGFILSGIAFFIATSKLKEAKANPENYEPASIKAMDTAKIIAMVIFIINILYLAWSIYQIFAIGGWDAYMEQVQDTMQQIQEQQGN</sequence>
<dbReference type="Proteomes" id="UP001501456">
    <property type="component" value="Unassembled WGS sequence"/>
</dbReference>